<feature type="compositionally biased region" description="Low complexity" evidence="4">
    <location>
        <begin position="183"/>
        <end position="192"/>
    </location>
</feature>
<evidence type="ECO:0000313" key="6">
    <source>
        <dbReference type="EMBL" id="NNV56257.1"/>
    </source>
</evidence>
<dbReference type="Proteomes" id="UP000598971">
    <property type="component" value="Unassembled WGS sequence"/>
</dbReference>
<dbReference type="GO" id="GO:0006620">
    <property type="term" value="P:post-translational protein targeting to endoplasmic reticulum membrane"/>
    <property type="evidence" value="ECO:0007669"/>
    <property type="project" value="TreeGrafter"/>
</dbReference>
<dbReference type="SUPFAM" id="SSF48452">
    <property type="entry name" value="TPR-like"/>
    <property type="match status" value="1"/>
</dbReference>
<dbReference type="Pfam" id="PF14559">
    <property type="entry name" value="TPR_19"/>
    <property type="match status" value="1"/>
</dbReference>
<dbReference type="PANTHER" id="PTHR45831">
    <property type="entry name" value="LD24721P"/>
    <property type="match status" value="1"/>
</dbReference>
<dbReference type="PANTHER" id="PTHR45831:SF2">
    <property type="entry name" value="LD24721P"/>
    <property type="match status" value="1"/>
</dbReference>
<feature type="signal peptide" evidence="5">
    <location>
        <begin position="1"/>
        <end position="18"/>
    </location>
</feature>
<feature type="chain" id="PRO_5035317114" evidence="5">
    <location>
        <begin position="19"/>
        <end position="198"/>
    </location>
</feature>
<feature type="repeat" description="TPR" evidence="3">
    <location>
        <begin position="21"/>
        <end position="54"/>
    </location>
</feature>
<feature type="compositionally biased region" description="Low complexity" evidence="4">
    <location>
        <begin position="151"/>
        <end position="160"/>
    </location>
</feature>
<gene>
    <name evidence="6" type="ORF">GD597_12360</name>
</gene>
<keyword evidence="1" id="KW-0677">Repeat</keyword>
<dbReference type="AlphaFoldDB" id="A0A8J8FGI7"/>
<evidence type="ECO:0000256" key="2">
    <source>
        <dbReference type="ARBA" id="ARBA00022803"/>
    </source>
</evidence>
<organism evidence="6 7">
    <name type="scientific">Limnovirga soli</name>
    <dbReference type="NCBI Taxonomy" id="2656915"/>
    <lineage>
        <taxon>Bacteria</taxon>
        <taxon>Pseudomonadati</taxon>
        <taxon>Bacteroidota</taxon>
        <taxon>Chitinophagia</taxon>
        <taxon>Chitinophagales</taxon>
        <taxon>Chitinophagaceae</taxon>
        <taxon>Limnovirga</taxon>
    </lineage>
</organism>
<dbReference type="EMBL" id="WHPF01000008">
    <property type="protein sequence ID" value="NNV56257.1"/>
    <property type="molecule type" value="Genomic_DNA"/>
</dbReference>
<feature type="repeat" description="TPR" evidence="3">
    <location>
        <begin position="91"/>
        <end position="124"/>
    </location>
</feature>
<comment type="caution">
    <text evidence="6">The sequence shown here is derived from an EMBL/GenBank/DDBJ whole genome shotgun (WGS) entry which is preliminary data.</text>
</comment>
<dbReference type="GO" id="GO:0016020">
    <property type="term" value="C:membrane"/>
    <property type="evidence" value="ECO:0007669"/>
    <property type="project" value="TreeGrafter"/>
</dbReference>
<evidence type="ECO:0000313" key="7">
    <source>
        <dbReference type="Proteomes" id="UP000598971"/>
    </source>
</evidence>
<feature type="compositionally biased region" description="Basic and acidic residues" evidence="4">
    <location>
        <begin position="162"/>
        <end position="181"/>
    </location>
</feature>
<reference evidence="6" key="1">
    <citation type="submission" date="2019-10" db="EMBL/GenBank/DDBJ databases">
        <title>Draft genome sequence of Panacibacter sp. KCS-6.</title>
        <authorList>
            <person name="Yim K.J."/>
        </authorList>
    </citation>
    <scope>NUCLEOTIDE SEQUENCE</scope>
    <source>
        <strain evidence="6">KCS-6</strain>
    </source>
</reference>
<dbReference type="RefSeq" id="WP_171608198.1">
    <property type="nucleotide sequence ID" value="NZ_WHPF01000008.1"/>
</dbReference>
<name>A0A8J8FGI7_9BACT</name>
<dbReference type="Gene3D" id="1.25.40.10">
    <property type="entry name" value="Tetratricopeptide repeat domain"/>
    <property type="match status" value="1"/>
</dbReference>
<proteinExistence type="predicted"/>
<evidence type="ECO:0000256" key="4">
    <source>
        <dbReference type="SAM" id="MobiDB-lite"/>
    </source>
</evidence>
<keyword evidence="2 3" id="KW-0802">TPR repeat</keyword>
<protein>
    <submittedName>
        <fullName evidence="6">Tetratricopeptide repeat protein</fullName>
    </submittedName>
</protein>
<keyword evidence="5" id="KW-0732">Signal</keyword>
<keyword evidence="7" id="KW-1185">Reference proteome</keyword>
<dbReference type="InterPro" id="IPR019734">
    <property type="entry name" value="TPR_rpt"/>
</dbReference>
<accession>A0A8J8FGI7</accession>
<evidence type="ECO:0000256" key="3">
    <source>
        <dbReference type="PROSITE-ProRule" id="PRU00339"/>
    </source>
</evidence>
<dbReference type="SMART" id="SM00028">
    <property type="entry name" value="TPR"/>
    <property type="match status" value="3"/>
</dbReference>
<dbReference type="GO" id="GO:0060090">
    <property type="term" value="F:molecular adaptor activity"/>
    <property type="evidence" value="ECO:0007669"/>
    <property type="project" value="TreeGrafter"/>
</dbReference>
<dbReference type="InterPro" id="IPR011990">
    <property type="entry name" value="TPR-like_helical_dom_sf"/>
</dbReference>
<dbReference type="GO" id="GO:0072380">
    <property type="term" value="C:TRC complex"/>
    <property type="evidence" value="ECO:0007669"/>
    <property type="project" value="TreeGrafter"/>
</dbReference>
<feature type="region of interest" description="Disordered" evidence="4">
    <location>
        <begin position="140"/>
        <end position="198"/>
    </location>
</feature>
<evidence type="ECO:0000256" key="5">
    <source>
        <dbReference type="SAM" id="SignalP"/>
    </source>
</evidence>
<sequence length="198" mass="22585">MKYLFIILTICFCQFALAQDPNTTVNKGNDSYRKGDYKNAIELYKTALATDAKNKAATFNMGNAYSRLNNNADAEKLFDDAAVSTDNNLKAKALYNKGVVQVAQQKLQDAIGSFKQSLLLDPTDEEARENLQKALIELRKQQQAAPPPPANNKKQQQKNKPLNKDLIEQKLNELRDKEKQLQKRLQQKTNRQQPEKDW</sequence>
<dbReference type="InterPro" id="IPR047150">
    <property type="entry name" value="SGT"/>
</dbReference>
<evidence type="ECO:0000256" key="1">
    <source>
        <dbReference type="ARBA" id="ARBA00022737"/>
    </source>
</evidence>
<dbReference type="PROSITE" id="PS50005">
    <property type="entry name" value="TPR"/>
    <property type="match status" value="2"/>
</dbReference>